<evidence type="ECO:0000313" key="5">
    <source>
        <dbReference type="Proteomes" id="UP000308018"/>
    </source>
</evidence>
<keyword evidence="1" id="KW-0812">Transmembrane</keyword>
<dbReference type="EMBL" id="SYVV01000043">
    <property type="protein sequence ID" value="TKG27976.1"/>
    <property type="molecule type" value="Genomic_DNA"/>
</dbReference>
<dbReference type="InterPro" id="IPR027417">
    <property type="entry name" value="P-loop_NTPase"/>
</dbReference>
<keyword evidence="1" id="KW-0472">Membrane</keyword>
<evidence type="ECO:0008006" key="6">
    <source>
        <dbReference type="Google" id="ProtNLM"/>
    </source>
</evidence>
<reference evidence="2" key="2">
    <citation type="submission" date="2016-07" db="EMBL/GenBank/DDBJ databases">
        <authorList>
            <person name="Wan K."/>
            <person name="Booth B."/>
            <person name="Spirohn K."/>
            <person name="Hao T."/>
            <person name="Hu Y."/>
            <person name="Calderwood M."/>
            <person name="Hill D."/>
            <person name="Mohr S."/>
            <person name="Vidal M."/>
            <person name="Celniker S."/>
            <person name="Perrimon N."/>
        </authorList>
    </citation>
    <scope>NUCLEOTIDE SEQUENCE</scope>
    <source>
        <strain evidence="2">10N.222.48.A2</strain>
    </source>
</reference>
<feature type="transmembrane region" description="Helical" evidence="1">
    <location>
        <begin position="35"/>
        <end position="63"/>
    </location>
</feature>
<evidence type="ECO:0000313" key="2">
    <source>
        <dbReference type="EMBL" id="PMP09957.1"/>
    </source>
</evidence>
<gene>
    <name evidence="2" type="ORF">BCS92_02190</name>
    <name evidence="3" type="ORF">FC057_22575</name>
</gene>
<reference evidence="4" key="1">
    <citation type="submission" date="2016-07" db="EMBL/GenBank/DDBJ databases">
        <title>Nontailed viruses are major unrecognized killers of bacteria in the ocean.</title>
        <authorList>
            <person name="Kauffman K."/>
            <person name="Hussain F."/>
            <person name="Yang J."/>
            <person name="Arevalo P."/>
            <person name="Brown J."/>
            <person name="Cutler M."/>
            <person name="Kelly L."/>
            <person name="Polz M.F."/>
        </authorList>
    </citation>
    <scope>NUCLEOTIDE SEQUENCE [LARGE SCALE GENOMIC DNA]</scope>
    <source>
        <strain evidence="4">10N.222.48.A2</strain>
    </source>
</reference>
<dbReference type="EMBL" id="MDBP01000080">
    <property type="protein sequence ID" value="PMP09957.1"/>
    <property type="molecule type" value="Genomic_DNA"/>
</dbReference>
<dbReference type="Proteomes" id="UP000235579">
    <property type="component" value="Unassembled WGS sequence"/>
</dbReference>
<evidence type="ECO:0000313" key="4">
    <source>
        <dbReference type="Proteomes" id="UP000235579"/>
    </source>
</evidence>
<comment type="caution">
    <text evidence="2">The sequence shown here is derived from an EMBL/GenBank/DDBJ whole genome shotgun (WGS) entry which is preliminary data.</text>
</comment>
<dbReference type="SUPFAM" id="SSF52540">
    <property type="entry name" value="P-loop containing nucleoside triphosphate hydrolases"/>
    <property type="match status" value="1"/>
</dbReference>
<accession>A0A2N7NCN7</accession>
<organism evidence="2 4">
    <name type="scientific">Vibrio tasmaniensis</name>
    <dbReference type="NCBI Taxonomy" id="212663"/>
    <lineage>
        <taxon>Bacteria</taxon>
        <taxon>Pseudomonadati</taxon>
        <taxon>Pseudomonadota</taxon>
        <taxon>Gammaproteobacteria</taxon>
        <taxon>Vibrionales</taxon>
        <taxon>Vibrionaceae</taxon>
        <taxon>Vibrio</taxon>
    </lineage>
</organism>
<protein>
    <recommendedName>
        <fullName evidence="6">TraD/TraG TraM recognition site domain-containing protein</fullName>
    </recommendedName>
</protein>
<keyword evidence="1" id="KW-1133">Transmembrane helix</keyword>
<evidence type="ECO:0000256" key="1">
    <source>
        <dbReference type="SAM" id="Phobius"/>
    </source>
</evidence>
<dbReference type="AlphaFoldDB" id="A0A2N7NCN7"/>
<dbReference type="Proteomes" id="UP000308018">
    <property type="component" value="Unassembled WGS sequence"/>
</dbReference>
<sequence>MSDYTKHVVSKEYLQNRPKTKIEKFFDFLQSDSVIWLYSLSLITFFVMPFIFPLVATLVHILIRTRANLRCNFPYYSPITSGDKVDYFNPSPAKGSKGEVKYDPADGIAYFGNVYGTNEQAWFSNSMLRQHLAFLATTGSGKTFTISGIGSANALVWGAGYMYVDAKADLSIILMHQTMMWRTNRIDDFFLLNYIRGSRNRNKYATDRTTNTYNLVESGSAAQNTETFKSLMSGDGDIWAKRADSLVAGLMRPTHCLRDLGEIQLSIPALLDYLVLETAGSLLGNELIPEVEKKELMGFIKTLPGMTAEFFQKITRGESVQSPQVYDQWGFAAMQIVVVFNTLGGDYADIFGVIRGEIDIEAIVNQDRVLLGLLPALEGSTESVASMGRIIMASRKGIMGQSLGDVFVGEVKKNLKQRPTNAPYPYINIMDEVGMMFSEGEGAVAAQARGLGYSAWYSAQDIPALKKLGGSIESEVDTVLGNTTIKVAGRIIDDVTFELYSKLADIDYVWQREGMDLDYSESTGAQRQKESRASYKEESRLDRREVSRLREGEIYVNAVDRLHRIDGPNLHPKELETLTINDFWMMLPEPAEELRENVDDWLLLYSEYELITSNKSKLNTIDLSFVQEIGKLSNILSLAETATDNSLSKSMLSFSAFVRDSVEEMRDLGEQHNSYMDSLYAAEPSVVSNDAIEEKPTERVHEVPPVDTREMDVLNDLDFNLPSSSHDESVSDGDHFEVTPTLDGENKGEVVSESKQSDSGVIFTSDVITTEGNVPSSDDASVASLNAQSEDADINDDLNTLLGIGTEADIEQLNALDSIFKAQGTSKEETINSLATISALSLRSEQIQEQLNNEELSSETAIERMNSPVSESELRSHTLKSTSVVNDFYRKTEHPHDPIPQTNKALAISILKKVKLDIQQSIIAKGYIKEEEASEVE</sequence>
<reference evidence="3 5" key="4">
    <citation type="submission" date="2019-04" db="EMBL/GenBank/DDBJ databases">
        <title>A reverse ecology approach based on a biological definition of microbial populations.</title>
        <authorList>
            <person name="Arevalo P."/>
            <person name="Vaninsberghe D."/>
            <person name="Elsherbini J."/>
            <person name="Gore J."/>
            <person name="Polz M."/>
        </authorList>
    </citation>
    <scope>NUCLEOTIDE SEQUENCE [LARGE SCALE GENOMIC DNA]</scope>
    <source>
        <strain evidence="3 5">10N.222.45.A8</strain>
    </source>
</reference>
<evidence type="ECO:0000313" key="3">
    <source>
        <dbReference type="EMBL" id="TKG27976.1"/>
    </source>
</evidence>
<proteinExistence type="predicted"/>
<dbReference type="Gene3D" id="3.40.50.300">
    <property type="entry name" value="P-loop containing nucleotide triphosphate hydrolases"/>
    <property type="match status" value="1"/>
</dbReference>
<reference evidence="2" key="3">
    <citation type="journal article" date="2018" name="Nature">
        <title>A major lineage of non-tailed dsDNA viruses as unrecognized killers of marine bacteria.</title>
        <authorList>
            <person name="Kauffman K.M."/>
            <person name="Hussain F.A."/>
            <person name="Yang J."/>
            <person name="Arevalo P."/>
            <person name="Brown J.M."/>
            <person name="Chang W.K."/>
            <person name="VanInsberghe D."/>
            <person name="Elsherbini J."/>
            <person name="Sharma R.S."/>
            <person name="Cutler M.B."/>
            <person name="Kelly L."/>
            <person name="Polz M.F."/>
        </authorList>
    </citation>
    <scope>NUCLEOTIDE SEQUENCE</scope>
    <source>
        <strain evidence="2">10N.222.48.A2</strain>
    </source>
</reference>
<dbReference type="RefSeq" id="WP_102258371.1">
    <property type="nucleotide sequence ID" value="NZ_MDBG01000002.1"/>
</dbReference>
<name>A0A2N7NCN7_9VIBR</name>